<dbReference type="GO" id="GO:0005096">
    <property type="term" value="F:GTPase activator activity"/>
    <property type="evidence" value="ECO:0007669"/>
    <property type="project" value="TreeGrafter"/>
</dbReference>
<dbReference type="PANTHER" id="PTHR23138:SF179">
    <property type="entry name" value="NUCLEAR PORE COMPLEX PROTEIN"/>
    <property type="match status" value="1"/>
</dbReference>
<accession>A0A914RN87</accession>
<dbReference type="GO" id="GO:0005737">
    <property type="term" value="C:cytoplasm"/>
    <property type="evidence" value="ECO:0007669"/>
    <property type="project" value="TreeGrafter"/>
</dbReference>
<dbReference type="SMART" id="SM00160">
    <property type="entry name" value="RanBD"/>
    <property type="match status" value="1"/>
</dbReference>
<proteinExistence type="predicted"/>
<dbReference type="WBParaSite" id="PEQ_0000335501-mRNA-1">
    <property type="protein sequence ID" value="PEQ_0000335501-mRNA-1"/>
    <property type="gene ID" value="PEQ_0000335501"/>
</dbReference>
<reference evidence="3" key="1">
    <citation type="submission" date="2022-11" db="UniProtKB">
        <authorList>
            <consortium name="WormBaseParasite"/>
        </authorList>
    </citation>
    <scope>IDENTIFICATION</scope>
</reference>
<dbReference type="InterPro" id="IPR045255">
    <property type="entry name" value="RanBP1-like"/>
</dbReference>
<organism evidence="2 3">
    <name type="scientific">Parascaris equorum</name>
    <name type="common">Equine roundworm</name>
    <dbReference type="NCBI Taxonomy" id="6256"/>
    <lineage>
        <taxon>Eukaryota</taxon>
        <taxon>Metazoa</taxon>
        <taxon>Ecdysozoa</taxon>
        <taxon>Nematoda</taxon>
        <taxon>Chromadorea</taxon>
        <taxon>Rhabditida</taxon>
        <taxon>Spirurina</taxon>
        <taxon>Ascaridomorpha</taxon>
        <taxon>Ascaridoidea</taxon>
        <taxon>Ascarididae</taxon>
        <taxon>Parascaris</taxon>
    </lineage>
</organism>
<sequence>MWLSCIKQAAGTVFQVLFKARAKLFRFVDSAKEYKERGVGDIKILLNEANGKCRIVMRREQVFKVCANAPLIGGMTISKKPGTENVCIWMCKVWLLNFYICLEYENAMNFFLIVVYWK</sequence>
<evidence type="ECO:0000313" key="2">
    <source>
        <dbReference type="Proteomes" id="UP000887564"/>
    </source>
</evidence>
<evidence type="ECO:0000313" key="3">
    <source>
        <dbReference type="WBParaSite" id="PEQ_0000335501-mRNA-1"/>
    </source>
</evidence>
<dbReference type="CDD" id="cd00835">
    <property type="entry name" value="RanBD_family"/>
    <property type="match status" value="1"/>
</dbReference>
<dbReference type="InterPro" id="IPR000156">
    <property type="entry name" value="Ran_bind_dom"/>
</dbReference>
<dbReference type="Gene3D" id="2.30.29.30">
    <property type="entry name" value="Pleckstrin-homology domain (PH domain)/Phosphotyrosine-binding domain (PTB)"/>
    <property type="match status" value="1"/>
</dbReference>
<keyword evidence="2" id="KW-1185">Reference proteome</keyword>
<dbReference type="PROSITE" id="PS50196">
    <property type="entry name" value="RANBD1"/>
    <property type="match status" value="1"/>
</dbReference>
<dbReference type="Proteomes" id="UP000887564">
    <property type="component" value="Unplaced"/>
</dbReference>
<dbReference type="InterPro" id="IPR011993">
    <property type="entry name" value="PH-like_dom_sf"/>
</dbReference>
<evidence type="ECO:0000259" key="1">
    <source>
        <dbReference type="PROSITE" id="PS50196"/>
    </source>
</evidence>
<feature type="domain" description="RanBD1" evidence="1">
    <location>
        <begin position="15"/>
        <end position="98"/>
    </location>
</feature>
<dbReference type="SUPFAM" id="SSF50729">
    <property type="entry name" value="PH domain-like"/>
    <property type="match status" value="1"/>
</dbReference>
<dbReference type="Pfam" id="PF00638">
    <property type="entry name" value="Ran_BP1"/>
    <property type="match status" value="1"/>
</dbReference>
<dbReference type="AlphaFoldDB" id="A0A914RN87"/>
<name>A0A914RN87_PAREQ</name>
<dbReference type="GO" id="GO:0005643">
    <property type="term" value="C:nuclear pore"/>
    <property type="evidence" value="ECO:0007669"/>
    <property type="project" value="TreeGrafter"/>
</dbReference>
<protein>
    <submittedName>
        <fullName evidence="3">RanBD1 domain-containing protein</fullName>
    </submittedName>
</protein>
<dbReference type="PANTHER" id="PTHR23138">
    <property type="entry name" value="RAN BINDING PROTEIN"/>
    <property type="match status" value="1"/>
</dbReference>